<reference evidence="3 4" key="1">
    <citation type="submission" date="2014-10" db="EMBL/GenBank/DDBJ databases">
        <title>Draft genome of the hookworm Ancylostoma caninum.</title>
        <authorList>
            <person name="Mitreva M."/>
        </authorList>
    </citation>
    <scope>NUCLEOTIDE SEQUENCE [LARGE SCALE GENOMIC DNA]</scope>
    <source>
        <strain evidence="3 4">Baltimore</strain>
    </source>
</reference>
<evidence type="ECO:0000256" key="1">
    <source>
        <dbReference type="SAM" id="Coils"/>
    </source>
</evidence>
<feature type="non-terminal residue" evidence="3">
    <location>
        <position position="234"/>
    </location>
</feature>
<keyword evidence="4" id="KW-1185">Reference proteome</keyword>
<keyword evidence="1" id="KW-0175">Coiled coil</keyword>
<dbReference type="PANTHER" id="PTHR18978">
    <property type="entry name" value="GRIP-1 ASSOCIATED PROTEIN 1"/>
    <property type="match status" value="1"/>
</dbReference>
<organism evidence="3 4">
    <name type="scientific">Ancylostoma caninum</name>
    <name type="common">Dog hookworm</name>
    <dbReference type="NCBI Taxonomy" id="29170"/>
    <lineage>
        <taxon>Eukaryota</taxon>
        <taxon>Metazoa</taxon>
        <taxon>Ecdysozoa</taxon>
        <taxon>Nematoda</taxon>
        <taxon>Chromadorea</taxon>
        <taxon>Rhabditida</taxon>
        <taxon>Rhabditina</taxon>
        <taxon>Rhabditomorpha</taxon>
        <taxon>Strongyloidea</taxon>
        <taxon>Ancylostomatidae</taxon>
        <taxon>Ancylostomatinae</taxon>
        <taxon>Ancylostoma</taxon>
    </lineage>
</organism>
<feature type="compositionally biased region" description="Polar residues" evidence="2">
    <location>
        <begin position="185"/>
        <end position="196"/>
    </location>
</feature>
<accession>A0A368F3U9</accession>
<dbReference type="GO" id="GO:1905244">
    <property type="term" value="P:regulation of modification of synaptic structure"/>
    <property type="evidence" value="ECO:0007669"/>
    <property type="project" value="TreeGrafter"/>
</dbReference>
<dbReference type="GO" id="GO:0098998">
    <property type="term" value="C:extrinsic component of postsynaptic early endosome membrane"/>
    <property type="evidence" value="ECO:0007669"/>
    <property type="project" value="TreeGrafter"/>
</dbReference>
<dbReference type="EMBL" id="JOJR01006096">
    <property type="protein sequence ID" value="RCN26784.1"/>
    <property type="molecule type" value="Genomic_DNA"/>
</dbReference>
<dbReference type="InterPro" id="IPR026204">
    <property type="entry name" value="GRIPAP1"/>
</dbReference>
<protein>
    <submittedName>
        <fullName evidence="3">Uncharacterized protein</fullName>
    </submittedName>
</protein>
<gene>
    <name evidence="3" type="ORF">ANCCAN_27489</name>
</gene>
<evidence type="ECO:0000313" key="3">
    <source>
        <dbReference type="EMBL" id="RCN26784.1"/>
    </source>
</evidence>
<evidence type="ECO:0000313" key="4">
    <source>
        <dbReference type="Proteomes" id="UP000252519"/>
    </source>
</evidence>
<dbReference type="PANTHER" id="PTHR18978:SF1">
    <property type="entry name" value="GRIP1-ASSOCIATED PROTEIN 1"/>
    <property type="match status" value="1"/>
</dbReference>
<dbReference type="GO" id="GO:0098978">
    <property type="term" value="C:glutamatergic synapse"/>
    <property type="evidence" value="ECO:0007669"/>
    <property type="project" value="TreeGrafter"/>
</dbReference>
<dbReference type="STRING" id="29170.A0A368F3U9"/>
<dbReference type="OrthoDB" id="6269447at2759"/>
<proteinExistence type="predicted"/>
<dbReference type="AlphaFoldDB" id="A0A368F3U9"/>
<dbReference type="GO" id="GO:0099152">
    <property type="term" value="P:regulation of neurotransmitter receptor transport, endosome to postsynaptic membrane"/>
    <property type="evidence" value="ECO:0007669"/>
    <property type="project" value="TreeGrafter"/>
</dbReference>
<name>A0A368F3U9_ANCCA</name>
<dbReference type="GO" id="GO:0098887">
    <property type="term" value="P:neurotransmitter receptor transport, endosome to postsynaptic membrane"/>
    <property type="evidence" value="ECO:0007669"/>
    <property type="project" value="TreeGrafter"/>
</dbReference>
<feature type="region of interest" description="Disordered" evidence="2">
    <location>
        <begin position="184"/>
        <end position="203"/>
    </location>
</feature>
<sequence length="234" mass="26867">MSASGGLSREEFLVLQEQLIALRNRNYELQESLQKKNQEIAQLSSPKSDALQFASKLMNRRDKEKELIQKYEAELDALRVKLTTQEEEFRLQQKTLITELNKVWLFRKINLCKKSLTSLSHMDLFTRLHKQVHHNNKSVYLTSLPLTLLLNFITGTPCESFPFVPEGYVQESVAMENSFPCAENPASNSASDANIEQNDRVKEMESSLAEKEAVVSALENKLLEYKERWAPSNV</sequence>
<evidence type="ECO:0000256" key="2">
    <source>
        <dbReference type="SAM" id="MobiDB-lite"/>
    </source>
</evidence>
<dbReference type="GO" id="GO:0098837">
    <property type="term" value="C:postsynaptic recycling endosome"/>
    <property type="evidence" value="ECO:0007669"/>
    <property type="project" value="TreeGrafter"/>
</dbReference>
<dbReference type="GO" id="GO:0099158">
    <property type="term" value="P:regulation of recycling endosome localization within postsynapse"/>
    <property type="evidence" value="ECO:0007669"/>
    <property type="project" value="TreeGrafter"/>
</dbReference>
<feature type="coiled-coil region" evidence="1">
    <location>
        <begin position="19"/>
        <end position="88"/>
    </location>
</feature>
<dbReference type="Proteomes" id="UP000252519">
    <property type="component" value="Unassembled WGS sequence"/>
</dbReference>
<comment type="caution">
    <text evidence="3">The sequence shown here is derived from an EMBL/GenBank/DDBJ whole genome shotgun (WGS) entry which is preliminary data.</text>
</comment>